<accession>A0ABT5QHP6</accession>
<dbReference type="RefSeq" id="WP_274139895.1">
    <property type="nucleotide sequence ID" value="NZ_JAJUBB010000001.1"/>
</dbReference>
<protein>
    <submittedName>
        <fullName evidence="1">Uncharacterized protein</fullName>
    </submittedName>
</protein>
<sequence>MLAARFYRRLAPIVFVSACLIVGGNALLTYLDHREKSTVKKSDNTDEQPEINYHEDYSVDKLNSQVAIKQLRKAVINNIPEPIEAEKPLASAPSREELVVQIENVNQQLEQLRSSNR</sequence>
<comment type="caution">
    <text evidence="1">The sequence shown here is derived from an EMBL/GenBank/DDBJ whole genome shotgun (WGS) entry which is preliminary data.</text>
</comment>
<dbReference type="Proteomes" id="UP001149821">
    <property type="component" value="Unassembled WGS sequence"/>
</dbReference>
<proteinExistence type="predicted"/>
<keyword evidence="2" id="KW-1185">Reference proteome</keyword>
<name>A0ABT5QHP6_9GAMM</name>
<organism evidence="1 2">
    <name type="scientific">Enterovibrio qingdaonensis</name>
    <dbReference type="NCBI Taxonomy" id="2899818"/>
    <lineage>
        <taxon>Bacteria</taxon>
        <taxon>Pseudomonadati</taxon>
        <taxon>Pseudomonadota</taxon>
        <taxon>Gammaproteobacteria</taxon>
        <taxon>Vibrionales</taxon>
        <taxon>Vibrionaceae</taxon>
        <taxon>Enterovibrio</taxon>
    </lineage>
</organism>
<dbReference type="EMBL" id="JAJUBB010000001">
    <property type="protein sequence ID" value="MDD1780015.1"/>
    <property type="molecule type" value="Genomic_DNA"/>
</dbReference>
<gene>
    <name evidence="1" type="ORF">LRP49_02280</name>
</gene>
<evidence type="ECO:0000313" key="1">
    <source>
        <dbReference type="EMBL" id="MDD1780015.1"/>
    </source>
</evidence>
<evidence type="ECO:0000313" key="2">
    <source>
        <dbReference type="Proteomes" id="UP001149821"/>
    </source>
</evidence>
<reference evidence="1" key="1">
    <citation type="submission" date="2021-12" db="EMBL/GenBank/DDBJ databases">
        <title>Enterovibrio ZSDZ35 sp. nov. and Enterovibrio ZSDZ42 sp. nov., isolated from coastal seawater in Qingdao.</title>
        <authorList>
            <person name="Zhang P."/>
        </authorList>
    </citation>
    <scope>NUCLEOTIDE SEQUENCE</scope>
    <source>
        <strain evidence="1">ZSDZ35</strain>
    </source>
</reference>